<dbReference type="AlphaFoldDB" id="A0A1I7WM66"/>
<evidence type="ECO:0000313" key="1">
    <source>
        <dbReference type="Proteomes" id="UP000095283"/>
    </source>
</evidence>
<sequence>MKALFRKICSYLFLTTGPGCLKYFVPVSSRCVQVKFFYEDALTSSANRYLKFYSLKFNLEYRKCSDKNLISIARFY</sequence>
<reference evidence="2" key="1">
    <citation type="submission" date="2016-11" db="UniProtKB">
        <authorList>
            <consortium name="WormBaseParasite"/>
        </authorList>
    </citation>
    <scope>IDENTIFICATION</scope>
</reference>
<proteinExistence type="predicted"/>
<protein>
    <submittedName>
        <fullName evidence="2">Secreted protein</fullName>
    </submittedName>
</protein>
<accession>A0A1I7WM66</accession>
<dbReference type="WBParaSite" id="Hba_06239">
    <property type="protein sequence ID" value="Hba_06239"/>
    <property type="gene ID" value="Hba_06239"/>
</dbReference>
<dbReference type="Proteomes" id="UP000095283">
    <property type="component" value="Unplaced"/>
</dbReference>
<evidence type="ECO:0000313" key="2">
    <source>
        <dbReference type="WBParaSite" id="Hba_06239"/>
    </source>
</evidence>
<organism evidence="1 2">
    <name type="scientific">Heterorhabditis bacteriophora</name>
    <name type="common">Entomopathogenic nematode worm</name>
    <dbReference type="NCBI Taxonomy" id="37862"/>
    <lineage>
        <taxon>Eukaryota</taxon>
        <taxon>Metazoa</taxon>
        <taxon>Ecdysozoa</taxon>
        <taxon>Nematoda</taxon>
        <taxon>Chromadorea</taxon>
        <taxon>Rhabditida</taxon>
        <taxon>Rhabditina</taxon>
        <taxon>Rhabditomorpha</taxon>
        <taxon>Strongyloidea</taxon>
        <taxon>Heterorhabditidae</taxon>
        <taxon>Heterorhabditis</taxon>
    </lineage>
</organism>
<keyword evidence="1" id="KW-1185">Reference proteome</keyword>
<name>A0A1I7WM66_HETBA</name>